<protein>
    <recommendedName>
        <fullName evidence="5">Exodeoxyribonuclease 7 large subunit</fullName>
        <ecNumber evidence="5">3.1.11.6</ecNumber>
    </recommendedName>
    <alternativeName>
        <fullName evidence="5">Exodeoxyribonuclease VII large subunit</fullName>
        <shortName evidence="5">Exonuclease VII large subunit</shortName>
    </alternativeName>
</protein>
<dbReference type="PANTHER" id="PTHR30008">
    <property type="entry name" value="EXODEOXYRIBONUCLEASE 7 LARGE SUBUNIT"/>
    <property type="match status" value="1"/>
</dbReference>
<comment type="similarity">
    <text evidence="5 6">Belongs to the XseA family.</text>
</comment>
<dbReference type="AlphaFoldDB" id="A0A1M5AGP6"/>
<dbReference type="GO" id="GO:0006308">
    <property type="term" value="P:DNA catabolic process"/>
    <property type="evidence" value="ECO:0007669"/>
    <property type="project" value="UniProtKB-UniRule"/>
</dbReference>
<dbReference type="InterPro" id="IPR025824">
    <property type="entry name" value="OB-fold_nuc-bd_dom"/>
</dbReference>
<evidence type="ECO:0000256" key="1">
    <source>
        <dbReference type="ARBA" id="ARBA00022490"/>
    </source>
</evidence>
<dbReference type="NCBIfam" id="TIGR00237">
    <property type="entry name" value="xseA"/>
    <property type="match status" value="1"/>
</dbReference>
<feature type="domain" description="Exonuclease VII large subunit C-terminal" evidence="7">
    <location>
        <begin position="315"/>
        <end position="395"/>
    </location>
</feature>
<evidence type="ECO:0000259" key="8">
    <source>
        <dbReference type="Pfam" id="PF13742"/>
    </source>
</evidence>
<comment type="subcellular location">
    <subcellularLocation>
        <location evidence="5 6">Cytoplasm</location>
    </subcellularLocation>
</comment>
<keyword evidence="2 5" id="KW-0540">Nuclease</keyword>
<proteinExistence type="inferred from homology"/>
<dbReference type="InterPro" id="IPR020579">
    <property type="entry name" value="Exonuc_VII_lsu_C"/>
</dbReference>
<feature type="domain" description="Exonuclease VII large subunit C-terminal" evidence="7">
    <location>
        <begin position="123"/>
        <end position="298"/>
    </location>
</feature>
<dbReference type="GO" id="GO:0008855">
    <property type="term" value="F:exodeoxyribonuclease VII activity"/>
    <property type="evidence" value="ECO:0007669"/>
    <property type="project" value="UniProtKB-UniRule"/>
</dbReference>
<evidence type="ECO:0000256" key="6">
    <source>
        <dbReference type="RuleBase" id="RU004355"/>
    </source>
</evidence>
<feature type="domain" description="OB-fold nucleic acid binding" evidence="8">
    <location>
        <begin position="5"/>
        <end position="100"/>
    </location>
</feature>
<keyword evidence="1 5" id="KW-0963">Cytoplasm</keyword>
<comment type="subunit">
    <text evidence="5">Heterooligomer composed of large and small subunits.</text>
</comment>
<accession>A0A1M5AGP6</accession>
<sequence>MLRVFTVSELNGHIKNLLDNDPLLLNLWVKGEISNFKQAASGHLYFTLKDEFSTIKAVMFRSRGRRLLFTPEDGMSVRVRGYVSVYPRDGTYQLYVEEIEPEGTGALYLAFEQLKHRLEKEGLFAREHKKKLPLLPRRIGIITSPTGAVLRDMVRIIRRRWPGLQIVFVPVQVQGESAPREIARALYWLNRMDACDVIIVGRGGGSLEELWAFNTEVVARSIFASTIPVVSAVGHETDFTIADWVADVRAPTPSAAAEMVVPVREEMARYLGVLEGRLLRAVREKLQFYRARLDSCCRSRVFRFPVDILCGSRGQVVDDLYRRLTRAMEQYRQHQQSRLALLSGRLQALSPLATLARGYSICTRLDTGMVVRQAGEVKPGDRVKVELHRGRLSCKVEEAVMEQETD</sequence>
<keyword evidence="3 5" id="KW-0378">Hydrolase</keyword>
<evidence type="ECO:0000256" key="2">
    <source>
        <dbReference type="ARBA" id="ARBA00022722"/>
    </source>
</evidence>
<evidence type="ECO:0000313" key="9">
    <source>
        <dbReference type="EMBL" id="SHF29470.1"/>
    </source>
</evidence>
<comment type="function">
    <text evidence="5">Bidirectionally degrades single-stranded DNA into large acid-insoluble oligonucleotides, which are then degraded further into small acid-soluble oligonucleotides.</text>
</comment>
<organism evidence="9 10">
    <name type="scientific">Desulfofundulus australicus DSM 11792</name>
    <dbReference type="NCBI Taxonomy" id="1121425"/>
    <lineage>
        <taxon>Bacteria</taxon>
        <taxon>Bacillati</taxon>
        <taxon>Bacillota</taxon>
        <taxon>Clostridia</taxon>
        <taxon>Eubacteriales</taxon>
        <taxon>Peptococcaceae</taxon>
        <taxon>Desulfofundulus</taxon>
    </lineage>
</organism>
<dbReference type="Pfam" id="PF02601">
    <property type="entry name" value="Exonuc_VII_L"/>
    <property type="match status" value="2"/>
</dbReference>
<dbReference type="EC" id="3.1.11.6" evidence="5"/>
<keyword evidence="4 5" id="KW-0269">Exonuclease</keyword>
<dbReference type="PANTHER" id="PTHR30008:SF0">
    <property type="entry name" value="EXODEOXYRIBONUCLEASE 7 LARGE SUBUNIT"/>
    <property type="match status" value="1"/>
</dbReference>
<name>A0A1M5AGP6_9FIRM</name>
<gene>
    <name evidence="5" type="primary">xseA</name>
    <name evidence="9" type="ORF">SAMN02745218_01904</name>
</gene>
<reference evidence="10" key="1">
    <citation type="submission" date="2016-11" db="EMBL/GenBank/DDBJ databases">
        <authorList>
            <person name="Varghese N."/>
            <person name="Submissions S."/>
        </authorList>
    </citation>
    <scope>NUCLEOTIDE SEQUENCE [LARGE SCALE GENOMIC DNA]</scope>
    <source>
        <strain evidence="10">DSM 11792</strain>
    </source>
</reference>
<dbReference type="OrthoDB" id="9802795at2"/>
<evidence type="ECO:0000256" key="3">
    <source>
        <dbReference type="ARBA" id="ARBA00022801"/>
    </source>
</evidence>
<comment type="catalytic activity">
    <reaction evidence="5 6">
        <text>Exonucleolytic cleavage in either 5'- to 3'- or 3'- to 5'-direction to yield nucleoside 5'-phosphates.</text>
        <dbReference type="EC" id="3.1.11.6"/>
    </reaction>
</comment>
<keyword evidence="10" id="KW-1185">Reference proteome</keyword>
<dbReference type="Pfam" id="PF13742">
    <property type="entry name" value="tRNA_anti_2"/>
    <property type="match status" value="1"/>
</dbReference>
<evidence type="ECO:0000256" key="5">
    <source>
        <dbReference type="HAMAP-Rule" id="MF_00378"/>
    </source>
</evidence>
<evidence type="ECO:0000313" key="10">
    <source>
        <dbReference type="Proteomes" id="UP000184196"/>
    </source>
</evidence>
<dbReference type="GO" id="GO:0003676">
    <property type="term" value="F:nucleic acid binding"/>
    <property type="evidence" value="ECO:0007669"/>
    <property type="project" value="InterPro"/>
</dbReference>
<evidence type="ECO:0000256" key="4">
    <source>
        <dbReference type="ARBA" id="ARBA00022839"/>
    </source>
</evidence>
<dbReference type="EMBL" id="FQUW01000021">
    <property type="protein sequence ID" value="SHF29470.1"/>
    <property type="molecule type" value="Genomic_DNA"/>
</dbReference>
<dbReference type="Proteomes" id="UP000184196">
    <property type="component" value="Unassembled WGS sequence"/>
</dbReference>
<dbReference type="CDD" id="cd04489">
    <property type="entry name" value="ExoVII_LU_OBF"/>
    <property type="match status" value="1"/>
</dbReference>
<dbReference type="RefSeq" id="WP_073165525.1">
    <property type="nucleotide sequence ID" value="NZ_FQUW01000021.1"/>
</dbReference>
<dbReference type="GO" id="GO:0009318">
    <property type="term" value="C:exodeoxyribonuclease VII complex"/>
    <property type="evidence" value="ECO:0007669"/>
    <property type="project" value="UniProtKB-UniRule"/>
</dbReference>
<dbReference type="GO" id="GO:0005737">
    <property type="term" value="C:cytoplasm"/>
    <property type="evidence" value="ECO:0007669"/>
    <property type="project" value="UniProtKB-SubCell"/>
</dbReference>
<evidence type="ECO:0000259" key="7">
    <source>
        <dbReference type="Pfam" id="PF02601"/>
    </source>
</evidence>
<dbReference type="InterPro" id="IPR003753">
    <property type="entry name" value="Exonuc_VII_L"/>
</dbReference>
<dbReference type="HAMAP" id="MF_00378">
    <property type="entry name" value="Exonuc_7_L"/>
    <property type="match status" value="1"/>
</dbReference>